<feature type="compositionally biased region" description="Low complexity" evidence="1">
    <location>
        <begin position="307"/>
        <end position="320"/>
    </location>
</feature>
<proteinExistence type="predicted"/>
<dbReference type="EMBL" id="CP043506">
    <property type="protein sequence ID" value="QEO17303.1"/>
    <property type="molecule type" value="Genomic_DNA"/>
</dbReference>
<name>A0A5C1YN52_9PROT</name>
<accession>A0A5C1YN52</accession>
<organism evidence="2 3">
    <name type="scientific">Acetobacter vaccinii</name>
    <dbReference type="NCBI Taxonomy" id="2592655"/>
    <lineage>
        <taxon>Bacteria</taxon>
        <taxon>Pseudomonadati</taxon>
        <taxon>Pseudomonadota</taxon>
        <taxon>Alphaproteobacteria</taxon>
        <taxon>Acetobacterales</taxon>
        <taxon>Acetobacteraceae</taxon>
        <taxon>Acetobacter</taxon>
    </lineage>
</organism>
<dbReference type="RefSeq" id="WP_149278981.1">
    <property type="nucleotide sequence ID" value="NZ_CP043506.1"/>
</dbReference>
<dbReference type="AlphaFoldDB" id="A0A5C1YN52"/>
<keyword evidence="3" id="KW-1185">Reference proteome</keyword>
<sequence length="374" mass="38374">MSPTAQQRITDLQVSGYLMTLHNGLFCIMQASEQQRVDASGLPGVRVALAPRTAAGAADILSFDPGGWLDGADGAALVRVCQGPVQLMVTLYQAPGGTGEMPRLRVIRLGEDTPAAPPAALAPPPLPAARVGDRVAEGAGVQVDVSAHIQCVGDVVAGAGQWVGTPGSQAWIEGFGIAPQAGLSGDDIEYQAVLGKGWQSPWVDGGEYCGSRGMALPVLGLCVRLKGQAAQAWTCRVSASFMDGTRLGPVEGGQVLEAESLAPLEAFRVEFLPVVAPTPALPPPVEGQADGQAVPPRGKKTSRRTGAARGRPRAAPALPASAAQDLALLLDDKAVAPQKTTASSKPVRRARATPPTPSASTPRARAGRGRKPAG</sequence>
<reference evidence="2 3" key="1">
    <citation type="submission" date="2019-09" db="EMBL/GenBank/DDBJ databases">
        <title>Genome sequencing of strain KACC 21233.</title>
        <authorList>
            <person name="Heo J."/>
            <person name="Kim S.-J."/>
            <person name="Kim J.-S."/>
            <person name="Hong S.-B."/>
            <person name="Kwon S.-W."/>
        </authorList>
    </citation>
    <scope>NUCLEOTIDE SEQUENCE [LARGE SCALE GENOMIC DNA]</scope>
    <source>
        <strain evidence="2 3">KACC 21233</strain>
    </source>
</reference>
<dbReference type="Proteomes" id="UP000324536">
    <property type="component" value="Chromosome"/>
</dbReference>
<evidence type="ECO:0008006" key="4">
    <source>
        <dbReference type="Google" id="ProtNLM"/>
    </source>
</evidence>
<evidence type="ECO:0000313" key="3">
    <source>
        <dbReference type="Proteomes" id="UP000324536"/>
    </source>
</evidence>
<evidence type="ECO:0000256" key="1">
    <source>
        <dbReference type="SAM" id="MobiDB-lite"/>
    </source>
</evidence>
<feature type="compositionally biased region" description="Basic residues" evidence="1">
    <location>
        <begin position="365"/>
        <end position="374"/>
    </location>
</feature>
<evidence type="ECO:0000313" key="2">
    <source>
        <dbReference type="EMBL" id="QEO17303.1"/>
    </source>
</evidence>
<gene>
    <name evidence="2" type="ORF">FLP30_05805</name>
</gene>
<dbReference type="OrthoDB" id="7282413at2"/>
<dbReference type="InterPro" id="IPR006637">
    <property type="entry name" value="ChW"/>
</dbReference>
<feature type="region of interest" description="Disordered" evidence="1">
    <location>
        <begin position="282"/>
        <end position="320"/>
    </location>
</feature>
<dbReference type="KEGG" id="acek:FLP30_05805"/>
<dbReference type="Pfam" id="PF07538">
    <property type="entry name" value="ChW"/>
    <property type="match status" value="1"/>
</dbReference>
<protein>
    <recommendedName>
        <fullName evidence="4">Hydrophobic W protein</fullName>
    </recommendedName>
</protein>
<feature type="region of interest" description="Disordered" evidence="1">
    <location>
        <begin position="336"/>
        <end position="374"/>
    </location>
</feature>